<dbReference type="InterPro" id="IPR036465">
    <property type="entry name" value="vWFA_dom_sf"/>
</dbReference>
<dbReference type="SUPFAM" id="SSF53300">
    <property type="entry name" value="vWA-like"/>
    <property type="match status" value="1"/>
</dbReference>
<dbReference type="Gene3D" id="3.40.50.410">
    <property type="entry name" value="von Willebrand factor, type A domain"/>
    <property type="match status" value="1"/>
</dbReference>
<dbReference type="PANTHER" id="PTHR41248">
    <property type="entry name" value="NORD PROTEIN"/>
    <property type="match status" value="1"/>
</dbReference>
<sequence>MTGIDFEPWEPEESVGKLWHALASRFDAPEAYDGARVDLSEVGGRLAVLFRALGGAAACEIRPVSEEVSRHRLSFLRRLGTEAESLPRASLDGEALRLPVSLSLFPAREANAATYIWLAAIAARAPCGATLPEDLLQADLARLALARRMVADTLTEAPGFRSLYSDLCAATLALRPRPTLPAAEAAVEALIRATLGDATPLPDLARSYEAAMKEGRLETLTTPRGYQPARPVSLWPDLRRVESSAENAVETRDADSENLIDENPSEKTHRARRRKADQIERKDNFILHKFEAILSWAEFINLNRRVDDDDPDSAKKAADDQEEIGLGQISKAPATRLKLHLDLAPEDVDRERLAGKFLYPEWDVRTGAYLPDHCSVFASPAEIRPDAPPPSADPRANRRIRAVKRQFEALRPGRISTSGHLDGDELDMEAAVRSRADLLATGEASERIWRQTRPLKRDLAVSILLDISRSTESAVSGRAVIDIEREALAALAWGLDACGDDFAIHAFSSLKRNRVYMLGCKEFGEPMGPAIEERIASLRPGFYTRLGAAIRHSSAELSGQARKRRLLLVITDGKPNDLDHYEGRHGIEDSRMAVLEARRAGHSVFGITIDREGKSWFPRIFGRGGFAVIPHPDHLTAALPEIYRQLVGA</sequence>
<reference evidence="3 4" key="1">
    <citation type="submission" date="2021-12" db="EMBL/GenBank/DDBJ databases">
        <title>Sinirhodobacter sp. WL0062 is a bacterium isolated from seawater.</title>
        <authorList>
            <person name="Wang L."/>
            <person name="He W."/>
            <person name="Zhang D.-F."/>
        </authorList>
    </citation>
    <scope>NUCLEOTIDE SEQUENCE [LARGE SCALE GENOMIC DNA]</scope>
    <source>
        <strain evidence="3 4">WL0062</strain>
    </source>
</reference>
<evidence type="ECO:0000259" key="2">
    <source>
        <dbReference type="SMART" id="SM00327"/>
    </source>
</evidence>
<evidence type="ECO:0000256" key="1">
    <source>
        <dbReference type="SAM" id="MobiDB-lite"/>
    </source>
</evidence>
<dbReference type="InterPro" id="IPR051928">
    <property type="entry name" value="NorD/CobT"/>
</dbReference>
<dbReference type="PANTHER" id="PTHR41248:SF1">
    <property type="entry name" value="NORD PROTEIN"/>
    <property type="match status" value="1"/>
</dbReference>
<name>A0ABS8YVE5_9RHOB</name>
<evidence type="ECO:0000313" key="4">
    <source>
        <dbReference type="Proteomes" id="UP001521181"/>
    </source>
</evidence>
<dbReference type="Proteomes" id="UP001521181">
    <property type="component" value="Unassembled WGS sequence"/>
</dbReference>
<dbReference type="SMART" id="SM00327">
    <property type="entry name" value="VWA"/>
    <property type="match status" value="1"/>
</dbReference>
<feature type="compositionally biased region" description="Basic and acidic residues" evidence="1">
    <location>
        <begin position="245"/>
        <end position="255"/>
    </location>
</feature>
<dbReference type="RefSeq" id="WP_233676783.1">
    <property type="nucleotide sequence ID" value="NZ_JAJUOS010000006.1"/>
</dbReference>
<dbReference type="InterPro" id="IPR002035">
    <property type="entry name" value="VWF_A"/>
</dbReference>
<feature type="domain" description="VWFA" evidence="2">
    <location>
        <begin position="458"/>
        <end position="640"/>
    </location>
</feature>
<dbReference type="CDD" id="cd01454">
    <property type="entry name" value="vWA_norD_type"/>
    <property type="match status" value="1"/>
</dbReference>
<gene>
    <name evidence="3" type="ORF">LZA78_09975</name>
</gene>
<feature type="region of interest" description="Disordered" evidence="1">
    <location>
        <begin position="245"/>
        <end position="275"/>
    </location>
</feature>
<evidence type="ECO:0000313" key="3">
    <source>
        <dbReference type="EMBL" id="MCE5973807.1"/>
    </source>
</evidence>
<dbReference type="EMBL" id="JAJUOS010000006">
    <property type="protein sequence ID" value="MCE5973807.1"/>
    <property type="molecule type" value="Genomic_DNA"/>
</dbReference>
<keyword evidence="4" id="KW-1185">Reference proteome</keyword>
<accession>A0ABS8YVE5</accession>
<proteinExistence type="predicted"/>
<organism evidence="3 4">
    <name type="scientific">Rhodobacter flavimaris</name>
    <dbReference type="NCBI Taxonomy" id="2907145"/>
    <lineage>
        <taxon>Bacteria</taxon>
        <taxon>Pseudomonadati</taxon>
        <taxon>Pseudomonadota</taxon>
        <taxon>Alphaproteobacteria</taxon>
        <taxon>Rhodobacterales</taxon>
        <taxon>Rhodobacter group</taxon>
        <taxon>Rhodobacter</taxon>
    </lineage>
</organism>
<protein>
    <submittedName>
        <fullName evidence="3">Nitric oxide reductase D protein</fullName>
    </submittedName>
</protein>
<comment type="caution">
    <text evidence="3">The sequence shown here is derived from an EMBL/GenBank/DDBJ whole genome shotgun (WGS) entry which is preliminary data.</text>
</comment>